<evidence type="ECO:0000313" key="2">
    <source>
        <dbReference type="EMBL" id="MDO1560104.1"/>
    </source>
</evidence>
<dbReference type="RefSeq" id="WP_302110534.1">
    <property type="nucleotide sequence ID" value="NZ_JAUKTR010000005.1"/>
</dbReference>
<proteinExistence type="predicted"/>
<dbReference type="InterPro" id="IPR050739">
    <property type="entry name" value="MFP"/>
</dbReference>
<sequence length="301" mass="31910">MALVTVRLGAEESNHAASVHVRSAAESQVRASDAELAQLNSEAAGLSNQIQALQAQLQSLDRQALLQIEQVEIAQQQYERSSELVTRGMLSQAALDMRRNQYLSEQRNAAALDERKAGLLRQLAELRAAAAAIPGRRARITALSDVAASNSRLATAALESQSRLVVRAPAAGIVGAITARAGEAVQPARPLLQISAGAPIEAEVPIAADALSRVKVGQRVVARLVSTGVGDGRIEGVVASVSETPMPSTTAGEGAADSIRYLVRVRFPPGTRAWPAGAPVRLSIVKDARSLFQRLWDRNEQ</sequence>
<dbReference type="Gene3D" id="2.40.30.170">
    <property type="match status" value="1"/>
</dbReference>
<protein>
    <submittedName>
        <fullName evidence="2">HlyD family efflux transporter periplasmic adaptor subunit</fullName>
    </submittedName>
</protein>
<organism evidence="2 3">
    <name type="scientific">Peiella sedimenti</name>
    <dbReference type="NCBI Taxonomy" id="3061083"/>
    <lineage>
        <taxon>Bacteria</taxon>
        <taxon>Pseudomonadati</taxon>
        <taxon>Pseudomonadota</taxon>
        <taxon>Alphaproteobacteria</taxon>
        <taxon>Caulobacterales</taxon>
        <taxon>Caulobacteraceae</taxon>
        <taxon>Peiella</taxon>
    </lineage>
</organism>
<name>A0ABT8SQ21_9CAUL</name>
<gene>
    <name evidence="2" type="ORF">Q0812_11770</name>
</gene>
<dbReference type="PANTHER" id="PTHR30386">
    <property type="entry name" value="MEMBRANE FUSION SUBUNIT OF EMRAB-TOLC MULTIDRUG EFFLUX PUMP"/>
    <property type="match status" value="1"/>
</dbReference>
<feature type="coiled-coil region" evidence="1">
    <location>
        <begin position="22"/>
        <end position="70"/>
    </location>
</feature>
<accession>A0ABT8SQ21</accession>
<keyword evidence="1" id="KW-0175">Coiled coil</keyword>
<evidence type="ECO:0000256" key="1">
    <source>
        <dbReference type="SAM" id="Coils"/>
    </source>
</evidence>
<reference evidence="2" key="1">
    <citation type="submission" date="2023-07" db="EMBL/GenBank/DDBJ databases">
        <title>Brevundimonas soil sp. nov., isolated from the soil of chemical plant.</title>
        <authorList>
            <person name="Wu N."/>
        </authorList>
    </citation>
    <scope>NUCLEOTIDE SEQUENCE</scope>
    <source>
        <strain evidence="2">XZ-24</strain>
    </source>
</reference>
<dbReference type="EMBL" id="JAUKTR010000005">
    <property type="protein sequence ID" value="MDO1560104.1"/>
    <property type="molecule type" value="Genomic_DNA"/>
</dbReference>
<evidence type="ECO:0000313" key="3">
    <source>
        <dbReference type="Proteomes" id="UP001169063"/>
    </source>
</evidence>
<comment type="caution">
    <text evidence="2">The sequence shown here is derived from an EMBL/GenBank/DDBJ whole genome shotgun (WGS) entry which is preliminary data.</text>
</comment>
<dbReference type="PANTHER" id="PTHR30386:SF28">
    <property type="entry name" value="EXPORTED PROTEIN"/>
    <property type="match status" value="1"/>
</dbReference>
<dbReference type="Proteomes" id="UP001169063">
    <property type="component" value="Unassembled WGS sequence"/>
</dbReference>
<keyword evidence="3" id="KW-1185">Reference proteome</keyword>